<protein>
    <recommendedName>
        <fullName evidence="11">Probable nicotinate-nucleotide pyrophosphorylase [carboxylating]</fullName>
        <ecNumber evidence="5">2.4.2.19</ecNumber>
    </recommendedName>
    <alternativeName>
        <fullName evidence="9">Quinolinate phosphoribosyltransferase [decarboxylating]</fullName>
    </alternativeName>
</protein>
<feature type="binding site" evidence="13">
    <location>
        <position position="156"/>
    </location>
    <ligand>
        <name>substrate</name>
    </ligand>
</feature>
<dbReference type="InterPro" id="IPR004393">
    <property type="entry name" value="NadC"/>
</dbReference>
<evidence type="ECO:0000256" key="5">
    <source>
        <dbReference type="ARBA" id="ARBA00011944"/>
    </source>
</evidence>
<evidence type="ECO:0000259" key="15">
    <source>
        <dbReference type="Pfam" id="PF02749"/>
    </source>
</evidence>
<dbReference type="FunFam" id="3.20.20.70:FF:000030">
    <property type="entry name" value="Nicotinate-nucleotide pyrophosphorylase, carboxylating"/>
    <property type="match status" value="1"/>
</dbReference>
<dbReference type="Gene3D" id="3.90.1170.20">
    <property type="entry name" value="Quinolinate phosphoribosyl transferase, N-terminal domain"/>
    <property type="match status" value="1"/>
</dbReference>
<feature type="domain" description="Quinolinate phosphoribosyl transferase N-terminal" evidence="15">
    <location>
        <begin position="24"/>
        <end position="109"/>
    </location>
</feature>
<dbReference type="NCBIfam" id="TIGR00078">
    <property type="entry name" value="nadC"/>
    <property type="match status" value="1"/>
</dbReference>
<dbReference type="Proteomes" id="UP000663722">
    <property type="component" value="Chromosome"/>
</dbReference>
<evidence type="ECO:0000313" key="16">
    <source>
        <dbReference type="EMBL" id="QTA88788.1"/>
    </source>
</evidence>
<dbReference type="Gene3D" id="3.20.20.70">
    <property type="entry name" value="Aldolase class I"/>
    <property type="match status" value="1"/>
</dbReference>
<dbReference type="InterPro" id="IPR027277">
    <property type="entry name" value="NadC/ModD"/>
</dbReference>
<comment type="catalytic activity">
    <reaction evidence="10">
        <text>nicotinate beta-D-ribonucleotide + CO2 + diphosphate = quinolinate + 5-phospho-alpha-D-ribose 1-diphosphate + 2 H(+)</text>
        <dbReference type="Rhea" id="RHEA:12733"/>
        <dbReference type="ChEBI" id="CHEBI:15378"/>
        <dbReference type="ChEBI" id="CHEBI:16526"/>
        <dbReference type="ChEBI" id="CHEBI:29959"/>
        <dbReference type="ChEBI" id="CHEBI:33019"/>
        <dbReference type="ChEBI" id="CHEBI:57502"/>
        <dbReference type="ChEBI" id="CHEBI:58017"/>
        <dbReference type="EC" id="2.4.2.19"/>
    </reaction>
</comment>
<feature type="binding site" evidence="13">
    <location>
        <position position="99"/>
    </location>
    <ligand>
        <name>substrate</name>
    </ligand>
</feature>
<keyword evidence="6" id="KW-0662">Pyridine nucleotide biosynthesis</keyword>
<name>A0A975BP57_9BACT</name>
<evidence type="ECO:0000256" key="4">
    <source>
        <dbReference type="ARBA" id="ARBA00011218"/>
    </source>
</evidence>
<dbReference type="InterPro" id="IPR036068">
    <property type="entry name" value="Nicotinate_pribotase-like_C"/>
</dbReference>
<dbReference type="InterPro" id="IPR037128">
    <property type="entry name" value="Quinolinate_PRibosylTase_N_sf"/>
</dbReference>
<evidence type="ECO:0000256" key="8">
    <source>
        <dbReference type="ARBA" id="ARBA00022679"/>
    </source>
</evidence>
<feature type="binding site" evidence="13">
    <location>
        <position position="166"/>
    </location>
    <ligand>
        <name>substrate</name>
    </ligand>
</feature>
<dbReference type="InterPro" id="IPR022412">
    <property type="entry name" value="Quinolinate_PRibosylTrfase_N"/>
</dbReference>
<dbReference type="PANTHER" id="PTHR32179">
    <property type="entry name" value="NICOTINATE-NUCLEOTIDE PYROPHOSPHORYLASE [CARBOXYLATING]"/>
    <property type="match status" value="1"/>
</dbReference>
<dbReference type="Pfam" id="PF01729">
    <property type="entry name" value="QRPTase_C"/>
    <property type="match status" value="1"/>
</dbReference>
<gene>
    <name evidence="16" type="primary">nadC1</name>
    <name evidence="16" type="ORF">dnm_048350</name>
</gene>
<dbReference type="GO" id="GO:0009435">
    <property type="term" value="P:NAD+ biosynthetic process"/>
    <property type="evidence" value="ECO:0007669"/>
    <property type="project" value="InterPro"/>
</dbReference>
<dbReference type="GO" id="GO:0005737">
    <property type="term" value="C:cytoplasm"/>
    <property type="evidence" value="ECO:0007669"/>
    <property type="project" value="TreeGrafter"/>
</dbReference>
<feature type="binding site" evidence="13">
    <location>
        <position position="196"/>
    </location>
    <ligand>
        <name>substrate</name>
    </ligand>
</feature>
<evidence type="ECO:0000256" key="11">
    <source>
        <dbReference type="ARBA" id="ARBA00069173"/>
    </source>
</evidence>
<evidence type="ECO:0000256" key="2">
    <source>
        <dbReference type="ARBA" id="ARBA00004893"/>
    </source>
</evidence>
<sequence length="279" mass="30088">MNDIFTDAKTILLRVLEEDIGDGDITTLCTVPREAILKGTFIAKSPGVTAGLEIAGLTFSLLNEQVQFTPHIADGDKVKTGQVIATVSGPGRAILSGERVALNLLQRMSGIATLTREFSDAVEGTSAIILDTRKTVPGLRVFDKWAVRLGRGQNHRFGLYDMVLIKDNHIAAVGSISEAVACVRAKDNQKRAIEVEVRNLTELQEALELNPDRILLDNMTPDEMREAVRTANGRVPLEASGNVSLENVAAIAATGVDYISVGMLTHSVKAMDISLLIEN</sequence>
<feature type="binding site" evidence="13">
    <location>
        <begin position="240"/>
        <end position="242"/>
    </location>
    <ligand>
        <name>substrate</name>
    </ligand>
</feature>
<evidence type="ECO:0000256" key="9">
    <source>
        <dbReference type="ARBA" id="ARBA00033102"/>
    </source>
</evidence>
<dbReference type="SUPFAM" id="SSF54675">
    <property type="entry name" value="Nicotinate/Quinolinate PRTase N-terminal domain-like"/>
    <property type="match status" value="1"/>
</dbReference>
<evidence type="ECO:0000256" key="12">
    <source>
        <dbReference type="PIRNR" id="PIRNR006250"/>
    </source>
</evidence>
<reference evidence="16" key="1">
    <citation type="journal article" date="2021" name="Microb. Physiol.">
        <title>Proteogenomic Insights into the Physiology of Marine, Sulfate-Reducing, Filamentous Desulfonema limicola and Desulfonema magnum.</title>
        <authorList>
            <person name="Schnaars V."/>
            <person name="Wohlbrand L."/>
            <person name="Scheve S."/>
            <person name="Hinrichs C."/>
            <person name="Reinhardt R."/>
            <person name="Rabus R."/>
        </authorList>
    </citation>
    <scope>NUCLEOTIDE SEQUENCE</scope>
    <source>
        <strain evidence="16">4be13</strain>
    </source>
</reference>
<evidence type="ECO:0000313" key="17">
    <source>
        <dbReference type="Proteomes" id="UP000663722"/>
    </source>
</evidence>
<accession>A0A975BP57</accession>
<dbReference type="GO" id="GO:0004514">
    <property type="term" value="F:nicotinate-nucleotide diphosphorylase (carboxylating) activity"/>
    <property type="evidence" value="ECO:0007669"/>
    <property type="project" value="UniProtKB-EC"/>
</dbReference>
<dbReference type="SUPFAM" id="SSF51690">
    <property type="entry name" value="Nicotinate/Quinolinate PRTase C-terminal domain-like"/>
    <property type="match status" value="1"/>
</dbReference>
<proteinExistence type="inferred from homology"/>
<dbReference type="GO" id="GO:0034213">
    <property type="term" value="P:quinolinate catabolic process"/>
    <property type="evidence" value="ECO:0007669"/>
    <property type="project" value="TreeGrafter"/>
</dbReference>
<comment type="function">
    <text evidence="1">Involved in the catabolism of quinolinic acid (QA).</text>
</comment>
<feature type="binding site" evidence="13">
    <location>
        <begin position="261"/>
        <end position="263"/>
    </location>
    <ligand>
        <name>substrate</name>
    </ligand>
</feature>
<keyword evidence="17" id="KW-1185">Reference proteome</keyword>
<comment type="pathway">
    <text evidence="2">Cofactor biosynthesis; NAD(+) biosynthesis; nicotinate D-ribonucleotide from quinolinate: step 1/1.</text>
</comment>
<dbReference type="EC" id="2.4.2.19" evidence="5"/>
<comment type="similarity">
    <text evidence="3 12">Belongs to the NadC/ModD family.</text>
</comment>
<comment type="subunit">
    <text evidence="4">Hexamer formed by 3 homodimers.</text>
</comment>
<dbReference type="Pfam" id="PF02749">
    <property type="entry name" value="QRPTase_N"/>
    <property type="match status" value="1"/>
</dbReference>
<dbReference type="AlphaFoldDB" id="A0A975BP57"/>
<evidence type="ECO:0000256" key="3">
    <source>
        <dbReference type="ARBA" id="ARBA00009400"/>
    </source>
</evidence>
<feature type="domain" description="Quinolinate phosphoribosyl transferase C-terminal" evidence="14">
    <location>
        <begin position="111"/>
        <end position="275"/>
    </location>
</feature>
<dbReference type="InterPro" id="IPR013785">
    <property type="entry name" value="Aldolase_TIM"/>
</dbReference>
<keyword evidence="8 12" id="KW-0808">Transferase</keyword>
<dbReference type="PIRSF" id="PIRSF006250">
    <property type="entry name" value="NadC_ModD"/>
    <property type="match status" value="1"/>
</dbReference>
<dbReference type="FunFam" id="3.90.1170.20:FF:000001">
    <property type="entry name" value="Nicotinate-nucleotide diphosphorylase (Carboxylating)"/>
    <property type="match status" value="1"/>
</dbReference>
<evidence type="ECO:0000256" key="13">
    <source>
        <dbReference type="PIRSR" id="PIRSR006250-1"/>
    </source>
</evidence>
<dbReference type="InterPro" id="IPR002638">
    <property type="entry name" value="Quinolinate_PRibosylTrfase_C"/>
</dbReference>
<evidence type="ECO:0000256" key="1">
    <source>
        <dbReference type="ARBA" id="ARBA00003237"/>
    </source>
</evidence>
<dbReference type="CDD" id="cd01572">
    <property type="entry name" value="QPRTase"/>
    <property type="match status" value="1"/>
</dbReference>
<evidence type="ECO:0000256" key="7">
    <source>
        <dbReference type="ARBA" id="ARBA00022676"/>
    </source>
</evidence>
<evidence type="ECO:0000259" key="14">
    <source>
        <dbReference type="Pfam" id="PF01729"/>
    </source>
</evidence>
<dbReference type="RefSeq" id="WP_207683388.1">
    <property type="nucleotide sequence ID" value="NZ_CP061800.1"/>
</dbReference>
<keyword evidence="7 12" id="KW-0328">Glycosyltransferase</keyword>
<evidence type="ECO:0000256" key="6">
    <source>
        <dbReference type="ARBA" id="ARBA00022642"/>
    </source>
</evidence>
<dbReference type="KEGG" id="dmm:dnm_048350"/>
<feature type="binding site" evidence="13">
    <location>
        <begin position="132"/>
        <end position="134"/>
    </location>
    <ligand>
        <name>substrate</name>
    </ligand>
</feature>
<dbReference type="EMBL" id="CP061800">
    <property type="protein sequence ID" value="QTA88788.1"/>
    <property type="molecule type" value="Genomic_DNA"/>
</dbReference>
<evidence type="ECO:0000256" key="10">
    <source>
        <dbReference type="ARBA" id="ARBA00047445"/>
    </source>
</evidence>
<dbReference type="PANTHER" id="PTHR32179:SF3">
    <property type="entry name" value="NICOTINATE-NUCLEOTIDE PYROPHOSPHORYLASE [CARBOXYLATING]"/>
    <property type="match status" value="1"/>
</dbReference>
<organism evidence="16 17">
    <name type="scientific">Desulfonema magnum</name>
    <dbReference type="NCBI Taxonomy" id="45655"/>
    <lineage>
        <taxon>Bacteria</taxon>
        <taxon>Pseudomonadati</taxon>
        <taxon>Thermodesulfobacteriota</taxon>
        <taxon>Desulfobacteria</taxon>
        <taxon>Desulfobacterales</taxon>
        <taxon>Desulfococcaceae</taxon>
        <taxon>Desulfonema</taxon>
    </lineage>
</organism>
<feature type="binding site" evidence="13">
    <location>
        <position position="217"/>
    </location>
    <ligand>
        <name>substrate</name>
    </ligand>
</feature>